<organism evidence="2 3">
    <name type="scientific">Roseibium aggregatum</name>
    <dbReference type="NCBI Taxonomy" id="187304"/>
    <lineage>
        <taxon>Bacteria</taxon>
        <taxon>Pseudomonadati</taxon>
        <taxon>Pseudomonadota</taxon>
        <taxon>Alphaproteobacteria</taxon>
        <taxon>Hyphomicrobiales</taxon>
        <taxon>Stappiaceae</taxon>
        <taxon>Roseibium</taxon>
    </lineage>
</organism>
<dbReference type="AlphaFoldDB" id="A0A926P2J5"/>
<feature type="chain" id="PRO_5038071156" description="YARHG domain-containing protein" evidence="1">
    <location>
        <begin position="32"/>
        <end position="109"/>
    </location>
</feature>
<name>A0A926P2J5_9HYPH</name>
<proteinExistence type="predicted"/>
<evidence type="ECO:0000256" key="1">
    <source>
        <dbReference type="SAM" id="SignalP"/>
    </source>
</evidence>
<accession>A0A926P2J5</accession>
<dbReference type="EMBL" id="JABFCZ010000006">
    <property type="protein sequence ID" value="MBD1545876.1"/>
    <property type="molecule type" value="Genomic_DNA"/>
</dbReference>
<evidence type="ECO:0000313" key="3">
    <source>
        <dbReference type="Proteomes" id="UP000598467"/>
    </source>
</evidence>
<feature type="signal peptide" evidence="1">
    <location>
        <begin position="1"/>
        <end position="31"/>
    </location>
</feature>
<comment type="caution">
    <text evidence="2">The sequence shown here is derived from an EMBL/GenBank/DDBJ whole genome shotgun (WGS) entry which is preliminary data.</text>
</comment>
<evidence type="ECO:0000313" key="2">
    <source>
        <dbReference type="EMBL" id="MBD1545876.1"/>
    </source>
</evidence>
<dbReference type="RefSeq" id="WP_190290550.1">
    <property type="nucleotide sequence ID" value="NZ_JABFCZ010000006.1"/>
</dbReference>
<sequence>MPSRRPTRKPQLAAAALAFLTLTAFISPEQARNMQRNPSTFGTMLCRQFWYLENKILAEGRVCLKSDRARRAFKNAKPCISGDENILPRRVRDYLAELRKAAAKKGCFR</sequence>
<protein>
    <recommendedName>
        <fullName evidence="4">YARHG domain-containing protein</fullName>
    </recommendedName>
</protein>
<evidence type="ECO:0008006" key="4">
    <source>
        <dbReference type="Google" id="ProtNLM"/>
    </source>
</evidence>
<reference evidence="2" key="1">
    <citation type="submission" date="2020-05" db="EMBL/GenBank/DDBJ databases">
        <title>Identification of trans-AT polyketide cluster in two marine bacteria, producers of a novel glutaramide-containing polyketide sesbanimide D and analogs.</title>
        <authorList>
            <person name="Kacar D."/>
            <person name="Rodriguez P."/>
            <person name="Canedo L."/>
            <person name="Gonzalez E."/>
            <person name="Galan B."/>
            <person name="De La Calle F."/>
            <person name="Garcia J.L."/>
        </authorList>
    </citation>
    <scope>NUCLEOTIDE SEQUENCE</scope>
    <source>
        <strain evidence="2">PHM038</strain>
    </source>
</reference>
<dbReference type="Proteomes" id="UP000598467">
    <property type="component" value="Unassembled WGS sequence"/>
</dbReference>
<gene>
    <name evidence="2" type="ORF">HK439_06350</name>
</gene>
<keyword evidence="1" id="KW-0732">Signal</keyword>